<dbReference type="RefSeq" id="WP_117417620.1">
    <property type="nucleotide sequence ID" value="NZ_QOHO01000043.1"/>
</dbReference>
<gene>
    <name evidence="1" type="ORF">DS742_14130</name>
</gene>
<accession>A0A3E2NB49</accession>
<dbReference type="OrthoDB" id="2055983at2"/>
<evidence type="ECO:0000313" key="2">
    <source>
        <dbReference type="Proteomes" id="UP000260680"/>
    </source>
</evidence>
<name>A0A3E2NB49_9FIRM</name>
<protein>
    <submittedName>
        <fullName evidence="1">Uncharacterized protein</fullName>
    </submittedName>
</protein>
<organism evidence="1 2">
    <name type="scientific">Lacrimispora amygdalina</name>
    <dbReference type="NCBI Taxonomy" id="253257"/>
    <lineage>
        <taxon>Bacteria</taxon>
        <taxon>Bacillati</taxon>
        <taxon>Bacillota</taxon>
        <taxon>Clostridia</taxon>
        <taxon>Lachnospirales</taxon>
        <taxon>Lachnospiraceae</taxon>
        <taxon>Lacrimispora</taxon>
    </lineage>
</organism>
<evidence type="ECO:0000313" key="1">
    <source>
        <dbReference type="EMBL" id="RFZ78247.1"/>
    </source>
</evidence>
<proteinExistence type="predicted"/>
<reference evidence="1 2" key="1">
    <citation type="submission" date="2018-07" db="EMBL/GenBank/DDBJ databases">
        <title>New species, Clostridium PI-S10-A1B.</title>
        <authorList>
            <person name="Krishna G."/>
            <person name="Summeta K."/>
            <person name="Shikha S."/>
            <person name="Prabhu P.B."/>
            <person name="Suresh K."/>
        </authorList>
    </citation>
    <scope>NUCLEOTIDE SEQUENCE [LARGE SCALE GENOMIC DNA]</scope>
    <source>
        <strain evidence="1 2">PI-S10-A1B</strain>
    </source>
</reference>
<sequence length="64" mass="7172">MSKSNLSIVPQQFSFEKPTLTNRKGEVLSHGINVSISIDAFQADKIQLKKDLAAIFAEVLEYFD</sequence>
<dbReference type="Proteomes" id="UP000260680">
    <property type="component" value="Unassembled WGS sequence"/>
</dbReference>
<comment type="caution">
    <text evidence="1">The sequence shown here is derived from an EMBL/GenBank/DDBJ whole genome shotgun (WGS) entry which is preliminary data.</text>
</comment>
<dbReference type="AlphaFoldDB" id="A0A3E2NB49"/>
<dbReference type="EMBL" id="QOHO01000043">
    <property type="protein sequence ID" value="RFZ78247.1"/>
    <property type="molecule type" value="Genomic_DNA"/>
</dbReference>